<evidence type="ECO:0000256" key="3">
    <source>
        <dbReference type="ARBA" id="ARBA00022737"/>
    </source>
</evidence>
<keyword evidence="3" id="KW-0677">Repeat</keyword>
<evidence type="ECO:0000256" key="1">
    <source>
        <dbReference type="ARBA" id="ARBA00007830"/>
    </source>
</evidence>
<dbReference type="Pfam" id="PF00400">
    <property type="entry name" value="WD40"/>
    <property type="match status" value="4"/>
</dbReference>
<dbReference type="InterPro" id="IPR020472">
    <property type="entry name" value="WD40_PAC1"/>
</dbReference>
<dbReference type="PANTHER" id="PTHR10971">
    <property type="entry name" value="MRNA EXPORT FACTOR AND BUB3"/>
    <property type="match status" value="1"/>
</dbReference>
<dbReference type="Gene3D" id="2.130.10.10">
    <property type="entry name" value="YVTN repeat-like/Quinoprotein amine dehydrogenase"/>
    <property type="match status" value="1"/>
</dbReference>
<evidence type="ECO:0000313" key="6">
    <source>
        <dbReference type="Proteomes" id="UP000603453"/>
    </source>
</evidence>
<keyword evidence="2 4" id="KW-0853">WD repeat</keyword>
<dbReference type="SMART" id="SM00320">
    <property type="entry name" value="WD40"/>
    <property type="match status" value="5"/>
</dbReference>
<comment type="similarity">
    <text evidence="1">Belongs to the WD repeat rae1 family.</text>
</comment>
<gene>
    <name evidence="5" type="ORF">INT47_010789</name>
</gene>
<evidence type="ECO:0000313" key="5">
    <source>
        <dbReference type="EMBL" id="KAG2196354.1"/>
    </source>
</evidence>
<reference evidence="5" key="1">
    <citation type="submission" date="2020-12" db="EMBL/GenBank/DDBJ databases">
        <title>Metabolic potential, ecology and presence of endohyphal bacteria is reflected in genomic diversity of Mucoromycotina.</title>
        <authorList>
            <person name="Muszewska A."/>
            <person name="Okrasinska A."/>
            <person name="Steczkiewicz K."/>
            <person name="Drgas O."/>
            <person name="Orlowska M."/>
            <person name="Perlinska-Lenart U."/>
            <person name="Aleksandrzak-Piekarczyk T."/>
            <person name="Szatraj K."/>
            <person name="Zielenkiewicz U."/>
            <person name="Pilsyk S."/>
            <person name="Malc E."/>
            <person name="Mieczkowski P."/>
            <person name="Kruszewska J.S."/>
            <person name="Biernat P."/>
            <person name="Pawlowska J."/>
        </authorList>
    </citation>
    <scope>NUCLEOTIDE SEQUENCE</scope>
    <source>
        <strain evidence="5">WA0000017839</strain>
    </source>
</reference>
<protein>
    <recommendedName>
        <fullName evidence="7">Poly(A)+ RNA export protein</fullName>
    </recommendedName>
</protein>
<organism evidence="5 6">
    <name type="scientific">Mucor saturninus</name>
    <dbReference type="NCBI Taxonomy" id="64648"/>
    <lineage>
        <taxon>Eukaryota</taxon>
        <taxon>Fungi</taxon>
        <taxon>Fungi incertae sedis</taxon>
        <taxon>Mucoromycota</taxon>
        <taxon>Mucoromycotina</taxon>
        <taxon>Mucoromycetes</taxon>
        <taxon>Mucorales</taxon>
        <taxon>Mucorineae</taxon>
        <taxon>Mucoraceae</taxon>
        <taxon>Mucor</taxon>
    </lineage>
</organism>
<proteinExistence type="inferred from homology"/>
<dbReference type="AlphaFoldDB" id="A0A8H7QQ12"/>
<dbReference type="PRINTS" id="PR00320">
    <property type="entry name" value="GPROTEINBRPT"/>
</dbReference>
<feature type="repeat" description="WD" evidence="4">
    <location>
        <begin position="94"/>
        <end position="136"/>
    </location>
</feature>
<dbReference type="InterPro" id="IPR015943">
    <property type="entry name" value="WD40/YVTN_repeat-like_dom_sf"/>
</dbReference>
<name>A0A8H7QQ12_9FUNG</name>
<dbReference type="PROSITE" id="PS50082">
    <property type="entry name" value="WD_REPEATS_2"/>
    <property type="match status" value="3"/>
</dbReference>
<sequence length="331" mass="36389">MEAPDFEVASPPPDGISALAFSSQADLLAVPSWDNNVRIYEVQPTGNTVPKASYSHEGPVFCVDWSKDGMSVVSGGADKAVRMYDLNTGQTTQIGAHDEPVKAAKFLDGQANILATGSWDKTLKYWDLRSPQPVGTVALPERCYSMDTKADLLVAATADRSVMVFNLSNPTTIFKQTISPLKWQTRSISCFIDGKGYAISSIEGRVGIQYIDEKDATKCFSFKCHRDETKNVYSVNAISFHPIYGTFSTAGADGTVSFWDKDSKQRLKTLPKANGTIACTAYNRTGNIFAYAVSYDWTKGHKFHSTEGQVNKLMLHAVKDEDVKPRAPKKR</sequence>
<comment type="caution">
    <text evidence="5">The sequence shown here is derived from an EMBL/GenBank/DDBJ whole genome shotgun (WGS) entry which is preliminary data.</text>
</comment>
<dbReference type="Proteomes" id="UP000603453">
    <property type="component" value="Unassembled WGS sequence"/>
</dbReference>
<evidence type="ECO:0000256" key="2">
    <source>
        <dbReference type="ARBA" id="ARBA00022574"/>
    </source>
</evidence>
<keyword evidence="6" id="KW-1185">Reference proteome</keyword>
<dbReference type="SUPFAM" id="SSF50978">
    <property type="entry name" value="WD40 repeat-like"/>
    <property type="match status" value="1"/>
</dbReference>
<evidence type="ECO:0008006" key="7">
    <source>
        <dbReference type="Google" id="ProtNLM"/>
    </source>
</evidence>
<dbReference type="EMBL" id="JAEPRD010000148">
    <property type="protein sequence ID" value="KAG2196354.1"/>
    <property type="molecule type" value="Genomic_DNA"/>
</dbReference>
<dbReference type="InterPro" id="IPR036322">
    <property type="entry name" value="WD40_repeat_dom_sf"/>
</dbReference>
<feature type="repeat" description="WD" evidence="4">
    <location>
        <begin position="228"/>
        <end position="269"/>
    </location>
</feature>
<dbReference type="FunFam" id="2.130.10.10:FF:000190">
    <property type="entry name" value="Nuclear pore complex subunit"/>
    <property type="match status" value="1"/>
</dbReference>
<dbReference type="InterPro" id="IPR001680">
    <property type="entry name" value="WD40_rpt"/>
</dbReference>
<feature type="repeat" description="WD" evidence="4">
    <location>
        <begin position="53"/>
        <end position="94"/>
    </location>
</feature>
<dbReference type="PROSITE" id="PS50294">
    <property type="entry name" value="WD_REPEATS_REGION"/>
    <property type="match status" value="2"/>
</dbReference>
<evidence type="ECO:0000256" key="4">
    <source>
        <dbReference type="PROSITE-ProRule" id="PRU00221"/>
    </source>
</evidence>
<accession>A0A8H7QQ12</accession>
<dbReference type="OrthoDB" id="256303at2759"/>